<dbReference type="AlphaFoldDB" id="U9TKM2"/>
<accession>U9TKM2</accession>
<dbReference type="HOGENOM" id="CLU_2211346_0_0_1"/>
<sequence length="107" mass="12221">MLVVKDVWLSKDSAEEWESGDDEGMDDDNLFNVDAISDVKNDCENEVLSDDDMIISSNNKRKPCPSLRSYIISEYISRTPAQFGGTRRIEVIAKELFPSLFSNKFFM</sequence>
<evidence type="ECO:0000313" key="1">
    <source>
        <dbReference type="EMBL" id="ESA06858.1"/>
    </source>
</evidence>
<name>U9TKM2_RHIID</name>
<organism evidence="1">
    <name type="scientific">Rhizophagus irregularis (strain DAOM 181602 / DAOM 197198 / MUCL 43194)</name>
    <name type="common">Arbuscular mycorrhizal fungus</name>
    <name type="synonym">Glomus intraradices</name>
    <dbReference type="NCBI Taxonomy" id="747089"/>
    <lineage>
        <taxon>Eukaryota</taxon>
        <taxon>Fungi</taxon>
        <taxon>Fungi incertae sedis</taxon>
        <taxon>Mucoromycota</taxon>
        <taxon>Glomeromycotina</taxon>
        <taxon>Glomeromycetes</taxon>
        <taxon>Glomerales</taxon>
        <taxon>Glomeraceae</taxon>
        <taxon>Rhizophagus</taxon>
    </lineage>
</organism>
<protein>
    <submittedName>
        <fullName evidence="1">Uncharacterized protein</fullName>
    </submittedName>
</protein>
<reference evidence="1" key="1">
    <citation type="submission" date="2013-07" db="EMBL/GenBank/DDBJ databases">
        <title>The genome of an arbuscular mycorrhizal fungus provides insights into the evolution of the oldest plant symbiosis.</title>
        <authorList>
            <consortium name="DOE Joint Genome Institute"/>
            <person name="Tisserant E."/>
            <person name="Malbreil M."/>
            <person name="Kuo A."/>
            <person name="Kohler A."/>
            <person name="Symeonidi A."/>
            <person name="Balestrini R."/>
            <person name="Charron P."/>
            <person name="Duensing N."/>
            <person name="Frei-dit-Frey N."/>
            <person name="Gianinazzi-Pearson V."/>
            <person name="Gilbert B."/>
            <person name="Handa Y."/>
            <person name="Hijri M."/>
            <person name="Kaul R."/>
            <person name="Kawaguchi M."/>
            <person name="Krajinski F."/>
            <person name="Lammers P."/>
            <person name="Lapierre D."/>
            <person name="Masclaux F.G."/>
            <person name="Murat C."/>
            <person name="Morin E."/>
            <person name="Ndikumana S."/>
            <person name="Pagni M."/>
            <person name="Petitpierre D."/>
            <person name="Requena N."/>
            <person name="Rosikiewicz P."/>
            <person name="Riley R."/>
            <person name="Saito K."/>
            <person name="San Clemente H."/>
            <person name="Shapiro H."/>
            <person name="van Tuinen D."/>
            <person name="Becard G."/>
            <person name="Bonfante P."/>
            <person name="Paszkowski U."/>
            <person name="Shachar-Hill Y."/>
            <person name="Young J.P."/>
            <person name="Sanders I.R."/>
            <person name="Henrissat B."/>
            <person name="Rensing S.A."/>
            <person name="Grigoriev I.V."/>
            <person name="Corradi N."/>
            <person name="Roux C."/>
            <person name="Martin F."/>
        </authorList>
    </citation>
    <scope>NUCLEOTIDE SEQUENCE</scope>
    <source>
        <strain evidence="1">DAOM 197198</strain>
    </source>
</reference>
<proteinExistence type="predicted"/>
<gene>
    <name evidence="1" type="ORF">GLOINDRAFT_33614</name>
</gene>
<dbReference type="EMBL" id="KI291046">
    <property type="protein sequence ID" value="ESA06858.1"/>
    <property type="molecule type" value="Genomic_DNA"/>
</dbReference>